<feature type="domain" description="Alcohol dehydrogenase-like N-terminal" evidence="5">
    <location>
        <begin position="31"/>
        <end position="56"/>
    </location>
</feature>
<evidence type="ECO:0000313" key="7">
    <source>
        <dbReference type="Proteomes" id="UP000689129"/>
    </source>
</evidence>
<evidence type="ECO:0000256" key="2">
    <source>
        <dbReference type="ARBA" id="ARBA00022723"/>
    </source>
</evidence>
<dbReference type="InterPro" id="IPR013154">
    <property type="entry name" value="ADH-like_N"/>
</dbReference>
<reference evidence="6" key="1">
    <citation type="journal article" date="2021" name="Mol. Plant Pathol.">
        <title>A 20-kb lineage-specific genomic region tames virulence in pathogenic amphidiploid Verticillium longisporum.</title>
        <authorList>
            <person name="Harting R."/>
            <person name="Starke J."/>
            <person name="Kusch H."/>
            <person name="Poggeler S."/>
            <person name="Maurus I."/>
            <person name="Schluter R."/>
            <person name="Landesfeind M."/>
            <person name="Bulla I."/>
            <person name="Nowrousian M."/>
            <person name="de Jonge R."/>
            <person name="Stahlhut G."/>
            <person name="Hoff K.J."/>
            <person name="Asshauer K.P."/>
            <person name="Thurmer A."/>
            <person name="Stanke M."/>
            <person name="Daniel R."/>
            <person name="Morgenstern B."/>
            <person name="Thomma B.P.H.J."/>
            <person name="Kronstad J.W."/>
            <person name="Braus-Stromeyer S.A."/>
            <person name="Braus G.H."/>
        </authorList>
    </citation>
    <scope>NUCLEOTIDE SEQUENCE</scope>
    <source>
        <strain evidence="6">Vl32</strain>
    </source>
</reference>
<sequence length="80" mass="9200">MSTLPKTYKAWVVEKAGGPMVLKDLELKQPGPNQVLVRVRACGICHSDTGMSSGAFGDVFPRRYSVFWWRARWWTMAWRP</sequence>
<gene>
    <name evidence="6" type="ORF">HYQ45_018765</name>
</gene>
<dbReference type="AlphaFoldDB" id="A0A8I2YZA5"/>
<evidence type="ECO:0000256" key="1">
    <source>
        <dbReference type="ARBA" id="ARBA00001947"/>
    </source>
</evidence>
<evidence type="ECO:0000259" key="5">
    <source>
        <dbReference type="Pfam" id="PF08240"/>
    </source>
</evidence>
<name>A0A8I2YZA5_VERLO</name>
<dbReference type="Pfam" id="PF08240">
    <property type="entry name" value="ADH_N"/>
    <property type="match status" value="1"/>
</dbReference>
<evidence type="ECO:0000313" key="6">
    <source>
        <dbReference type="EMBL" id="KAG7101565.1"/>
    </source>
</evidence>
<protein>
    <submittedName>
        <fullName evidence="6">Alcohol dehydrogenase notN like protein</fullName>
    </submittedName>
</protein>
<dbReference type="OrthoDB" id="1879366at2759"/>
<dbReference type="GO" id="GO:0004022">
    <property type="term" value="F:alcohol dehydrogenase (NAD+) activity"/>
    <property type="evidence" value="ECO:0007669"/>
    <property type="project" value="TreeGrafter"/>
</dbReference>
<dbReference type="EMBL" id="JAEMWZ010001057">
    <property type="protein sequence ID" value="KAG7101565.1"/>
    <property type="molecule type" value="Genomic_DNA"/>
</dbReference>
<accession>A0A8I2YZA5</accession>
<dbReference type="PANTHER" id="PTHR42940:SF7">
    <property type="entry name" value="ALCOHOL DEHYDROGENASE-LIKE N-TERMINAL DOMAIN-CONTAINING PROTEIN"/>
    <property type="match status" value="1"/>
</dbReference>
<dbReference type="Proteomes" id="UP000689129">
    <property type="component" value="Unassembled WGS sequence"/>
</dbReference>
<keyword evidence="2" id="KW-0479">Metal-binding</keyword>
<comment type="caution">
    <text evidence="6">The sequence shown here is derived from an EMBL/GenBank/DDBJ whole genome shotgun (WGS) entry which is preliminary data.</text>
</comment>
<dbReference type="PANTHER" id="PTHR42940">
    <property type="entry name" value="ALCOHOL DEHYDROGENASE 1-RELATED"/>
    <property type="match status" value="1"/>
</dbReference>
<keyword evidence="3" id="KW-0862">Zinc</keyword>
<keyword evidence="4" id="KW-0560">Oxidoreductase</keyword>
<evidence type="ECO:0000256" key="4">
    <source>
        <dbReference type="ARBA" id="ARBA00023002"/>
    </source>
</evidence>
<comment type="cofactor">
    <cofactor evidence="1">
        <name>Zn(2+)</name>
        <dbReference type="ChEBI" id="CHEBI:29105"/>
    </cofactor>
</comment>
<dbReference type="GO" id="GO:0005737">
    <property type="term" value="C:cytoplasm"/>
    <property type="evidence" value="ECO:0007669"/>
    <property type="project" value="TreeGrafter"/>
</dbReference>
<dbReference type="GO" id="GO:0046872">
    <property type="term" value="F:metal ion binding"/>
    <property type="evidence" value="ECO:0007669"/>
    <property type="project" value="UniProtKB-KW"/>
</dbReference>
<organism evidence="6 7">
    <name type="scientific">Verticillium longisporum</name>
    <name type="common">Verticillium dahliae var. longisporum</name>
    <dbReference type="NCBI Taxonomy" id="100787"/>
    <lineage>
        <taxon>Eukaryota</taxon>
        <taxon>Fungi</taxon>
        <taxon>Dikarya</taxon>
        <taxon>Ascomycota</taxon>
        <taxon>Pezizomycotina</taxon>
        <taxon>Sordariomycetes</taxon>
        <taxon>Hypocreomycetidae</taxon>
        <taxon>Glomerellales</taxon>
        <taxon>Plectosphaerellaceae</taxon>
        <taxon>Verticillium</taxon>
    </lineage>
</organism>
<evidence type="ECO:0000256" key="3">
    <source>
        <dbReference type="ARBA" id="ARBA00022833"/>
    </source>
</evidence>
<proteinExistence type="predicted"/>